<evidence type="ECO:0000313" key="5">
    <source>
        <dbReference type="Proteomes" id="UP000001542"/>
    </source>
</evidence>
<dbReference type="GO" id="GO:0000981">
    <property type="term" value="F:DNA-binding transcription factor activity, RNA polymerase II-specific"/>
    <property type="evidence" value="ECO:0000318"/>
    <property type="project" value="GO_Central"/>
</dbReference>
<dbReference type="Gene3D" id="1.10.10.60">
    <property type="entry name" value="Homeodomain-like"/>
    <property type="match status" value="2"/>
</dbReference>
<dbReference type="CDD" id="cd00167">
    <property type="entry name" value="SANT"/>
    <property type="match status" value="2"/>
</dbReference>
<name>A2F8D7_TRIV3</name>
<dbReference type="VEuPathDB" id="TrichDB:TVAG_409770"/>
<dbReference type="PANTHER" id="PTHR45614">
    <property type="entry name" value="MYB PROTEIN-RELATED"/>
    <property type="match status" value="1"/>
</dbReference>
<dbReference type="STRING" id="5722.A2F8D7"/>
<dbReference type="PROSITE" id="PS50090">
    <property type="entry name" value="MYB_LIKE"/>
    <property type="match status" value="2"/>
</dbReference>
<dbReference type="InterPro" id="IPR001005">
    <property type="entry name" value="SANT/Myb"/>
</dbReference>
<dbReference type="InParanoid" id="A2F8D7"/>
<keyword evidence="4" id="KW-0238">DNA-binding</keyword>
<dbReference type="SMART" id="SM00717">
    <property type="entry name" value="SANT"/>
    <property type="match status" value="2"/>
</dbReference>
<dbReference type="SUPFAM" id="SSF46689">
    <property type="entry name" value="Homeodomain-like"/>
    <property type="match status" value="1"/>
</dbReference>
<dbReference type="SMR" id="A2F8D7"/>
<dbReference type="VEuPathDB" id="TrichDB:TVAGG3_0365540"/>
<keyword evidence="5" id="KW-1185">Reference proteome</keyword>
<dbReference type="Pfam" id="PF13921">
    <property type="entry name" value="Myb_DNA-bind_6"/>
    <property type="match status" value="1"/>
</dbReference>
<sequence>MSIVSYRNSGKPHPRTNFSKDEDNQLLELVQMYGVGNWNIIASKLENCNVRQVRERYLKYLSPNIEKGPWTHEEDFLLTQKYNEIGPKWKQIARFFPKRTDISVKNRMNKLMRGVFKPTSYKHTPKVQSSAPSTPEQTLSYQTPVEVEKIPEPSNGIPLEVNSVDLFETELDDFSFGFEEFVL</sequence>
<dbReference type="GO" id="GO:0005634">
    <property type="term" value="C:nucleus"/>
    <property type="evidence" value="ECO:0000318"/>
    <property type="project" value="GO_Central"/>
</dbReference>
<gene>
    <name evidence="4" type="ORF">TVAG_409770</name>
</gene>
<dbReference type="KEGG" id="tva:4756641"/>
<evidence type="ECO:0000259" key="3">
    <source>
        <dbReference type="PROSITE" id="PS51294"/>
    </source>
</evidence>
<dbReference type="RefSeq" id="XP_001311769.1">
    <property type="nucleotide sequence ID" value="XM_001311768.1"/>
</dbReference>
<proteinExistence type="predicted"/>
<dbReference type="InterPro" id="IPR009057">
    <property type="entry name" value="Homeodomain-like_sf"/>
</dbReference>
<organism evidence="4 5">
    <name type="scientific">Trichomonas vaginalis (strain ATCC PRA-98 / G3)</name>
    <dbReference type="NCBI Taxonomy" id="412133"/>
    <lineage>
        <taxon>Eukaryota</taxon>
        <taxon>Metamonada</taxon>
        <taxon>Parabasalia</taxon>
        <taxon>Trichomonadida</taxon>
        <taxon>Trichomonadidae</taxon>
        <taxon>Trichomonas</taxon>
    </lineage>
</organism>
<dbReference type="EMBL" id="DS113660">
    <property type="protein sequence ID" value="EAX98839.1"/>
    <property type="molecule type" value="Genomic_DNA"/>
</dbReference>
<protein>
    <submittedName>
        <fullName evidence="4">Myb-like DNA-binding domain containing protein</fullName>
    </submittedName>
</protein>
<feature type="domain" description="HTH myb-type" evidence="3">
    <location>
        <begin position="67"/>
        <end position="116"/>
    </location>
</feature>
<feature type="region of interest" description="Disordered" evidence="1">
    <location>
        <begin position="121"/>
        <end position="140"/>
    </location>
</feature>
<dbReference type="PANTHER" id="PTHR45614:SF253">
    <property type="entry name" value="CHROMOSOME UNDETERMINED SCAFFOLD_38, WHOLE GENOME SHOTGUN SEQUENCE"/>
    <property type="match status" value="1"/>
</dbReference>
<dbReference type="GO" id="GO:0006355">
    <property type="term" value="P:regulation of DNA-templated transcription"/>
    <property type="evidence" value="ECO:0000318"/>
    <property type="project" value="GO_Central"/>
</dbReference>
<dbReference type="PROSITE" id="PS51294">
    <property type="entry name" value="HTH_MYB"/>
    <property type="match status" value="2"/>
</dbReference>
<evidence type="ECO:0000313" key="4">
    <source>
        <dbReference type="EMBL" id="EAX98839.1"/>
    </source>
</evidence>
<accession>A2F8D7</accession>
<evidence type="ECO:0000259" key="2">
    <source>
        <dbReference type="PROSITE" id="PS50090"/>
    </source>
</evidence>
<feature type="domain" description="Myb-like" evidence="2">
    <location>
        <begin position="15"/>
        <end position="61"/>
    </location>
</feature>
<reference evidence="4" key="2">
    <citation type="journal article" date="2007" name="Science">
        <title>Draft genome sequence of the sexually transmitted pathogen Trichomonas vaginalis.</title>
        <authorList>
            <person name="Carlton J.M."/>
            <person name="Hirt R.P."/>
            <person name="Silva J.C."/>
            <person name="Delcher A.L."/>
            <person name="Schatz M."/>
            <person name="Zhao Q."/>
            <person name="Wortman J.R."/>
            <person name="Bidwell S.L."/>
            <person name="Alsmark U.C.M."/>
            <person name="Besteiro S."/>
            <person name="Sicheritz-Ponten T."/>
            <person name="Noel C.J."/>
            <person name="Dacks J.B."/>
            <person name="Foster P.G."/>
            <person name="Simillion C."/>
            <person name="Van de Peer Y."/>
            <person name="Miranda-Saavedra D."/>
            <person name="Barton G.J."/>
            <person name="Westrop G.D."/>
            <person name="Mueller S."/>
            <person name="Dessi D."/>
            <person name="Fiori P.L."/>
            <person name="Ren Q."/>
            <person name="Paulsen I."/>
            <person name="Zhang H."/>
            <person name="Bastida-Corcuera F.D."/>
            <person name="Simoes-Barbosa A."/>
            <person name="Brown M.T."/>
            <person name="Hayes R.D."/>
            <person name="Mukherjee M."/>
            <person name="Okumura C.Y."/>
            <person name="Schneider R."/>
            <person name="Smith A.J."/>
            <person name="Vanacova S."/>
            <person name="Villalvazo M."/>
            <person name="Haas B.J."/>
            <person name="Pertea M."/>
            <person name="Feldblyum T.V."/>
            <person name="Utterback T.R."/>
            <person name="Shu C.L."/>
            <person name="Osoegawa K."/>
            <person name="de Jong P.J."/>
            <person name="Hrdy I."/>
            <person name="Horvathova L."/>
            <person name="Zubacova Z."/>
            <person name="Dolezal P."/>
            <person name="Malik S.B."/>
            <person name="Logsdon J.M. Jr."/>
            <person name="Henze K."/>
            <person name="Gupta A."/>
            <person name="Wang C.C."/>
            <person name="Dunne R.L."/>
            <person name="Upcroft J.A."/>
            <person name="Upcroft P."/>
            <person name="White O."/>
            <person name="Salzberg S.L."/>
            <person name="Tang P."/>
            <person name="Chiu C.-H."/>
            <person name="Lee Y.-S."/>
            <person name="Embley T.M."/>
            <person name="Coombs G.H."/>
            <person name="Mottram J.C."/>
            <person name="Tachezy J."/>
            <person name="Fraser-Liggett C.M."/>
            <person name="Johnson P.J."/>
        </authorList>
    </citation>
    <scope>NUCLEOTIDE SEQUENCE [LARGE SCALE GENOMIC DNA]</scope>
    <source>
        <strain evidence="4">G3</strain>
    </source>
</reference>
<dbReference type="InterPro" id="IPR050560">
    <property type="entry name" value="MYB_TF"/>
</dbReference>
<dbReference type="eggNOG" id="KOG0048">
    <property type="taxonomic scope" value="Eukaryota"/>
</dbReference>
<evidence type="ECO:0000256" key="1">
    <source>
        <dbReference type="SAM" id="MobiDB-lite"/>
    </source>
</evidence>
<feature type="region of interest" description="Disordered" evidence="1">
    <location>
        <begin position="1"/>
        <end position="20"/>
    </location>
</feature>
<feature type="domain" description="Myb-like" evidence="2">
    <location>
        <begin position="62"/>
        <end position="112"/>
    </location>
</feature>
<dbReference type="OrthoDB" id="270417at2759"/>
<dbReference type="InterPro" id="IPR017930">
    <property type="entry name" value="Myb_dom"/>
</dbReference>
<dbReference type="GO" id="GO:0000978">
    <property type="term" value="F:RNA polymerase II cis-regulatory region sequence-specific DNA binding"/>
    <property type="evidence" value="ECO:0000318"/>
    <property type="project" value="GO_Central"/>
</dbReference>
<feature type="compositionally biased region" description="Polar residues" evidence="1">
    <location>
        <begin position="126"/>
        <end position="140"/>
    </location>
</feature>
<dbReference type="AlphaFoldDB" id="A2F8D7"/>
<dbReference type="Proteomes" id="UP000001542">
    <property type="component" value="Unassembled WGS sequence"/>
</dbReference>
<reference evidence="4" key="1">
    <citation type="submission" date="2006-10" db="EMBL/GenBank/DDBJ databases">
        <authorList>
            <person name="Amadeo P."/>
            <person name="Zhao Q."/>
            <person name="Wortman J."/>
            <person name="Fraser-Liggett C."/>
            <person name="Carlton J."/>
        </authorList>
    </citation>
    <scope>NUCLEOTIDE SEQUENCE</scope>
    <source>
        <strain evidence="4">G3</strain>
    </source>
</reference>
<feature type="domain" description="HTH myb-type" evidence="3">
    <location>
        <begin position="10"/>
        <end position="65"/>
    </location>
</feature>